<reference evidence="3 4" key="1">
    <citation type="journal article" date="2018" name="Nat. Genet.">
        <title>The Rosa genome provides new insights in the design of modern roses.</title>
        <authorList>
            <person name="Bendahmane M."/>
        </authorList>
    </citation>
    <scope>NUCLEOTIDE SEQUENCE [LARGE SCALE GENOMIC DNA]</scope>
    <source>
        <strain evidence="4">cv. Old Blush</strain>
    </source>
</reference>
<sequence length="372" mass="40455">MIKTLNPYNSTNTAKTAEIMSRYRPIAPRPETSATTTTGESPALSQKIRDSPYLRSLWPQLQARPTRTRKRGRAAISPPTLKRQRPNHGFGLSPPCHVTSPAKNLTLDGFPHPLSQLPLPNQLGSASTSLENTSLVTLPLLSYPSSVPIVPNQAVVPAELNLMKPSGGEDLLIDLNSVAEIPEEKDLLKQLQGTPSLTTTTPTTPSVIAPQPIRPVGSSISVGCISTDPRLAPAVQAPKKPEDVEKEVESEALPAIISDSHNKVRMANAAYKEMVGQPECSWLDSMVASSCKRISGEVTLQLSDTRVPTLSNGFSCWVTIEWGNEMDKHAVNAFCDVIKLACESKDYLFTWRFHTHSREASQSSSNEIATCN</sequence>
<dbReference type="AlphaFoldDB" id="A0A2P6Q0Z2"/>
<feature type="region of interest" description="Disordered" evidence="1">
    <location>
        <begin position="63"/>
        <end position="88"/>
    </location>
</feature>
<feature type="region of interest" description="Disordered" evidence="1">
    <location>
        <begin position="24"/>
        <end position="49"/>
    </location>
</feature>
<gene>
    <name evidence="3" type="ORF">RchiOBHm_Chr6g0309781</name>
</gene>
<feature type="domain" description="DUF7950" evidence="2">
    <location>
        <begin position="242"/>
        <end position="355"/>
    </location>
</feature>
<dbReference type="PANTHER" id="PTHR33595">
    <property type="entry name" value="VON WILLEBRAND FACTOR A DOMAIN PROTEIN"/>
    <property type="match status" value="1"/>
</dbReference>
<accession>A0A2P6Q0Z2</accession>
<protein>
    <recommendedName>
        <fullName evidence="2">DUF7950 domain-containing protein</fullName>
    </recommendedName>
</protein>
<dbReference type="OMA" id="WENNGQK"/>
<dbReference type="EMBL" id="PDCK01000044">
    <property type="protein sequence ID" value="PRQ27857.1"/>
    <property type="molecule type" value="Genomic_DNA"/>
</dbReference>
<dbReference type="STRING" id="74649.A0A2P6Q0Z2"/>
<evidence type="ECO:0000259" key="2">
    <source>
        <dbReference type="Pfam" id="PF25821"/>
    </source>
</evidence>
<keyword evidence="4" id="KW-1185">Reference proteome</keyword>
<name>A0A2P6Q0Z2_ROSCH</name>
<dbReference type="OrthoDB" id="1922150at2759"/>
<organism evidence="3 4">
    <name type="scientific">Rosa chinensis</name>
    <name type="common">China rose</name>
    <dbReference type="NCBI Taxonomy" id="74649"/>
    <lineage>
        <taxon>Eukaryota</taxon>
        <taxon>Viridiplantae</taxon>
        <taxon>Streptophyta</taxon>
        <taxon>Embryophyta</taxon>
        <taxon>Tracheophyta</taxon>
        <taxon>Spermatophyta</taxon>
        <taxon>Magnoliopsida</taxon>
        <taxon>eudicotyledons</taxon>
        <taxon>Gunneridae</taxon>
        <taxon>Pentapetalae</taxon>
        <taxon>rosids</taxon>
        <taxon>fabids</taxon>
        <taxon>Rosales</taxon>
        <taxon>Rosaceae</taxon>
        <taxon>Rosoideae</taxon>
        <taxon>Rosoideae incertae sedis</taxon>
        <taxon>Rosa</taxon>
    </lineage>
</organism>
<evidence type="ECO:0000313" key="4">
    <source>
        <dbReference type="Proteomes" id="UP000238479"/>
    </source>
</evidence>
<evidence type="ECO:0000256" key="1">
    <source>
        <dbReference type="SAM" id="MobiDB-lite"/>
    </source>
</evidence>
<comment type="caution">
    <text evidence="3">The sequence shown here is derived from an EMBL/GenBank/DDBJ whole genome shotgun (WGS) entry which is preliminary data.</text>
</comment>
<feature type="compositionally biased region" description="Polar residues" evidence="1">
    <location>
        <begin position="32"/>
        <end position="44"/>
    </location>
</feature>
<dbReference type="Pfam" id="PF25821">
    <property type="entry name" value="DUF7950"/>
    <property type="match status" value="1"/>
</dbReference>
<dbReference type="Gramene" id="PRQ27857">
    <property type="protein sequence ID" value="PRQ27857"/>
    <property type="gene ID" value="RchiOBHm_Chr6g0309781"/>
</dbReference>
<proteinExistence type="predicted"/>
<dbReference type="Proteomes" id="UP000238479">
    <property type="component" value="Chromosome 6"/>
</dbReference>
<evidence type="ECO:0000313" key="3">
    <source>
        <dbReference type="EMBL" id="PRQ27857.1"/>
    </source>
</evidence>
<dbReference type="InterPro" id="IPR057710">
    <property type="entry name" value="DUF7950"/>
</dbReference>
<dbReference type="PANTHER" id="PTHR33595:SF3">
    <property type="entry name" value="PAS DOMAIN-CONTAINING PROTEIN"/>
    <property type="match status" value="1"/>
</dbReference>